<evidence type="ECO:0000256" key="6">
    <source>
        <dbReference type="HAMAP-Rule" id="MF_03056"/>
    </source>
</evidence>
<comment type="pathway">
    <text evidence="6">tRNA modification; N(7)-methylguanine-tRNA biosynthesis.</text>
</comment>
<sequence length="488" mass="53261">MQADVASQIIHHPFQCIASLEQGGGQFLLAACGAKLLAYSIAGRVIASKWCSGTTDSIAETSNGHANGSEERPAKKQKTDNKKSSPASRIISIRVSPDQSHVVVVTEDKVVHVLNVSGVGDLTELSQRAMPKRPCAVRVMPNSSTILIGDKFGDVYSLPLIVSEPQERPAQPEAEVAKSLGEPALFKPSATPLTVHTKRNLRALESQKKQKIVTPRKEPLAFEHKLLLGHVSMLTDMVHATRQVDGKIRRYILTADRDEHIRVSRGPPQSHVIEGYCLAHTDFVSKICLIPRTDLLVSGGGNDWLGVWDWLRCELLAKVDLRKAISHLLPSIDERIAVSGMWVVPVAAQTDQWTLCVACEKLPALIFIDCSALEHDSPADAAVTVYETDEAPVLDVAYYGGNAGHVLIALDDRRPDGCRLRAVQVTGTRDDSKTRSKLDISEFNTLNAPLRQLSASNGVVEDDAVLDGFLYTTANLRKRGGWDEDNEA</sequence>
<comment type="similarity">
    <text evidence="6">Belongs to the WD repeat TRM82 family.</text>
</comment>
<dbReference type="InParanoid" id="A0A1V8SJM2"/>
<evidence type="ECO:0000256" key="4">
    <source>
        <dbReference type="ARBA" id="ARBA00022737"/>
    </source>
</evidence>
<evidence type="ECO:0000256" key="1">
    <source>
        <dbReference type="ARBA" id="ARBA00004123"/>
    </source>
</evidence>
<dbReference type="GO" id="GO:0106004">
    <property type="term" value="P:tRNA (guanine-N7)-methylation"/>
    <property type="evidence" value="ECO:0007669"/>
    <property type="project" value="UniProtKB-UniRule"/>
</dbReference>
<evidence type="ECO:0000256" key="5">
    <source>
        <dbReference type="ARBA" id="ARBA00023242"/>
    </source>
</evidence>
<dbReference type="HAMAP" id="MF_03056">
    <property type="entry name" value="TRM82"/>
    <property type="match status" value="1"/>
</dbReference>
<keyword evidence="5 6" id="KW-0539">Nucleus</keyword>
<dbReference type="PANTHER" id="PTHR16288">
    <property type="entry name" value="WD40 REPEAT PROTEIN 4"/>
    <property type="match status" value="1"/>
</dbReference>
<dbReference type="FunCoup" id="A0A1V8SJM2">
    <property type="interactions" value="494"/>
</dbReference>
<dbReference type="InterPro" id="IPR036322">
    <property type="entry name" value="WD40_repeat_dom_sf"/>
</dbReference>
<dbReference type="PANTHER" id="PTHR16288:SF0">
    <property type="entry name" value="TRNA (GUANINE-N(7)-)-METHYLTRANSFERASE NON-CATALYTIC SUBUNIT WDR4"/>
    <property type="match status" value="1"/>
</dbReference>
<dbReference type="InterPro" id="IPR015943">
    <property type="entry name" value="WD40/YVTN_repeat-like_dom_sf"/>
</dbReference>
<evidence type="ECO:0000313" key="8">
    <source>
        <dbReference type="EMBL" id="OQN99338.1"/>
    </source>
</evidence>
<dbReference type="InterPro" id="IPR001680">
    <property type="entry name" value="WD40_rpt"/>
</dbReference>
<feature type="region of interest" description="Disordered" evidence="7">
    <location>
        <begin position="59"/>
        <end position="87"/>
    </location>
</feature>
<evidence type="ECO:0000256" key="7">
    <source>
        <dbReference type="SAM" id="MobiDB-lite"/>
    </source>
</evidence>
<keyword evidence="2 6" id="KW-0853">WD repeat</keyword>
<keyword evidence="9" id="KW-1185">Reference proteome</keyword>
<comment type="function">
    <text evidence="6">Required for the formation of N(7)-methylguanine at position 46 (m7G46) in tRNA. In the complex, it is required to stabilize and induce conformational changes of the catalytic subunit.</text>
</comment>
<evidence type="ECO:0000313" key="9">
    <source>
        <dbReference type="Proteomes" id="UP000192596"/>
    </source>
</evidence>
<feature type="compositionally biased region" description="Basic and acidic residues" evidence="7">
    <location>
        <begin position="68"/>
        <end position="83"/>
    </location>
</feature>
<dbReference type="Gene3D" id="2.130.10.10">
    <property type="entry name" value="YVTN repeat-like/Quinoprotein amine dehydrogenase"/>
    <property type="match status" value="2"/>
</dbReference>
<organism evidence="8 9">
    <name type="scientific">Cryoendolithus antarcticus</name>
    <dbReference type="NCBI Taxonomy" id="1507870"/>
    <lineage>
        <taxon>Eukaryota</taxon>
        <taxon>Fungi</taxon>
        <taxon>Dikarya</taxon>
        <taxon>Ascomycota</taxon>
        <taxon>Pezizomycotina</taxon>
        <taxon>Dothideomycetes</taxon>
        <taxon>Dothideomycetidae</taxon>
        <taxon>Cladosporiales</taxon>
        <taxon>Cladosporiaceae</taxon>
        <taxon>Cryoendolithus</taxon>
    </lineage>
</organism>
<keyword evidence="4 6" id="KW-0677">Repeat</keyword>
<dbReference type="STRING" id="1507870.A0A1V8SJM2"/>
<dbReference type="EMBL" id="NAJO01000040">
    <property type="protein sequence ID" value="OQN99338.1"/>
    <property type="molecule type" value="Genomic_DNA"/>
</dbReference>
<dbReference type="OrthoDB" id="339900at2759"/>
<dbReference type="UniPathway" id="UPA00989"/>
<name>A0A1V8SJM2_9PEZI</name>
<evidence type="ECO:0000256" key="3">
    <source>
        <dbReference type="ARBA" id="ARBA00022694"/>
    </source>
</evidence>
<comment type="caution">
    <text evidence="8">The sequence shown here is derived from an EMBL/GenBank/DDBJ whole genome shotgun (WGS) entry which is preliminary data.</text>
</comment>
<dbReference type="InterPro" id="IPR028884">
    <property type="entry name" value="Trm82"/>
</dbReference>
<dbReference type="SUPFAM" id="SSF50978">
    <property type="entry name" value="WD40 repeat-like"/>
    <property type="match status" value="1"/>
</dbReference>
<proteinExistence type="inferred from homology"/>
<dbReference type="AlphaFoldDB" id="A0A1V8SJM2"/>
<dbReference type="GO" id="GO:0043527">
    <property type="term" value="C:tRNA methyltransferase complex"/>
    <property type="evidence" value="ECO:0007669"/>
    <property type="project" value="TreeGrafter"/>
</dbReference>
<accession>A0A1V8SJM2</accession>
<reference evidence="9" key="1">
    <citation type="submission" date="2017-03" db="EMBL/GenBank/DDBJ databases">
        <title>Genomes of endolithic fungi from Antarctica.</title>
        <authorList>
            <person name="Coleine C."/>
            <person name="Masonjones S."/>
            <person name="Stajich J.E."/>
        </authorList>
    </citation>
    <scope>NUCLEOTIDE SEQUENCE [LARGE SCALE GENOMIC DNA]</scope>
    <source>
        <strain evidence="9">CCFEE 5527</strain>
    </source>
</reference>
<evidence type="ECO:0000256" key="2">
    <source>
        <dbReference type="ARBA" id="ARBA00022574"/>
    </source>
</evidence>
<dbReference type="GO" id="GO:0005829">
    <property type="term" value="C:cytosol"/>
    <property type="evidence" value="ECO:0007669"/>
    <property type="project" value="TreeGrafter"/>
</dbReference>
<protein>
    <submittedName>
        <fullName evidence="8">Uncharacterized protein</fullName>
    </submittedName>
</protein>
<comment type="subcellular location">
    <subcellularLocation>
        <location evidence="1 6">Nucleus</location>
    </subcellularLocation>
</comment>
<dbReference type="Proteomes" id="UP000192596">
    <property type="component" value="Unassembled WGS sequence"/>
</dbReference>
<dbReference type="SMART" id="SM00320">
    <property type="entry name" value="WD40"/>
    <property type="match status" value="2"/>
</dbReference>
<gene>
    <name evidence="8" type="ORF">B0A48_14315</name>
</gene>
<dbReference type="GO" id="GO:0005634">
    <property type="term" value="C:nucleus"/>
    <property type="evidence" value="ECO:0007669"/>
    <property type="project" value="UniProtKB-SubCell"/>
</dbReference>
<keyword evidence="3 6" id="KW-0819">tRNA processing</keyword>